<dbReference type="AlphaFoldDB" id="A0AAV4ZFM3"/>
<protein>
    <recommendedName>
        <fullName evidence="3">Tyrosine specific protein phosphatases domain-containing protein</fullName>
    </recommendedName>
</protein>
<keyword evidence="5" id="KW-1185">Reference proteome</keyword>
<feature type="binding site" evidence="2">
    <location>
        <position position="433"/>
    </location>
    <ligand>
        <name>Mg(2+)</name>
        <dbReference type="ChEBI" id="CHEBI:18420"/>
        <label>1</label>
    </ligand>
</feature>
<sequence>MTKTPDTPLRIAEIAVGRAGGRIGVTFAPGKRQPFGLTGPHRRDLGADLDVIAAWNAAAVVTLMEAHELTRVRIASIGDEVRRRHMEWHHAPIVDVSVPDAAFEAGWPTLSARLRGLLARGAHVLVHCRGGLGRAGMVAARLLVETGLDAEAAMAAVRAVRPGAIETPAQARWVAAGRGRPLPPPSTGIAAMRDRAVGALVGLAIGDALGTTIEFSPKPRRAVLTTITGGSPFRLAPGQWTDDTALALALADSLVHDPGLDARDLMNRFTAWYRRGEYSCTGACFDIGNATRAALARYEQTGDPVAGSTSEAASGNGALMRLAPAAIRHWREAETLRAVADRQTRTTHGSPSALRCSRQLADLLARAIGGVPLHAVLGSETGEAIEGGWRGVPRAAIEGSGYVVRALQAAVWAVARTTDFRSAVLLAANLGDDADSTAAIAGQLAGAVYGLAGIPGEWLAVLAWRERIESVAAQLFEAGCPREQAPGPSSERLCETGEGARILRTGIGEMVFRDGRLVPKHTLDRSAEPAATDAAHPGAAAGWPRAVDEFVAFWSRLEGAGVHSDDRGQIPGNDFALGLHPVPWAGPLRSARAYILVLNPGLSEDDATQEARPAFAAALRANLAGDQPYLYLLDEHATHPGHRWARRTFGPDITQADAADICMLPLVPYHSREGAVARRVAPALASSRAVRRFVRDGLLPHVRAGHAVLIVARSARLWDITDEEPGVVIYTSSEPRRAFQTRQTRGGVLLRRVLGRSG</sequence>
<dbReference type="EMBL" id="BPQO01000001">
    <property type="protein sequence ID" value="GJD86911.1"/>
    <property type="molecule type" value="Genomic_DNA"/>
</dbReference>
<proteinExistence type="predicted"/>
<dbReference type="GO" id="GO:0016791">
    <property type="term" value="F:phosphatase activity"/>
    <property type="evidence" value="ECO:0007669"/>
    <property type="project" value="UniProtKB-ARBA"/>
</dbReference>
<dbReference type="InterPro" id="IPR050792">
    <property type="entry name" value="ADP-ribosylglycohydrolase"/>
</dbReference>
<keyword evidence="2" id="KW-0460">Magnesium</keyword>
<dbReference type="GO" id="GO:0046872">
    <property type="term" value="F:metal ion binding"/>
    <property type="evidence" value="ECO:0007669"/>
    <property type="project" value="UniProtKB-KW"/>
</dbReference>
<feature type="binding site" evidence="2">
    <location>
        <position position="241"/>
    </location>
    <ligand>
        <name>Mg(2+)</name>
        <dbReference type="ChEBI" id="CHEBI:18420"/>
        <label>1</label>
    </ligand>
</feature>
<evidence type="ECO:0000256" key="1">
    <source>
        <dbReference type="ARBA" id="ARBA00022801"/>
    </source>
</evidence>
<feature type="domain" description="Tyrosine specific protein phosphatases" evidence="3">
    <location>
        <begin position="120"/>
        <end position="172"/>
    </location>
</feature>
<dbReference type="Pfam" id="PF22784">
    <property type="entry name" value="PTP-SAK"/>
    <property type="match status" value="1"/>
</dbReference>
<feature type="binding site" evidence="2">
    <location>
        <position position="435"/>
    </location>
    <ligand>
        <name>Mg(2+)</name>
        <dbReference type="ChEBI" id="CHEBI:18420"/>
        <label>1</label>
    </ligand>
</feature>
<dbReference type="InterPro" id="IPR057023">
    <property type="entry name" value="PTP-SAK"/>
</dbReference>
<dbReference type="PROSITE" id="PS50056">
    <property type="entry name" value="TYR_PHOSPHATASE_2"/>
    <property type="match status" value="1"/>
</dbReference>
<evidence type="ECO:0000313" key="4">
    <source>
        <dbReference type="EMBL" id="GJD86911.1"/>
    </source>
</evidence>
<accession>A0AAV4ZFM3</accession>
<dbReference type="PANTHER" id="PTHR16222">
    <property type="entry name" value="ADP-RIBOSYLGLYCOHYDROLASE"/>
    <property type="match status" value="1"/>
</dbReference>
<dbReference type="RefSeq" id="WP_082773155.1">
    <property type="nucleotide sequence ID" value="NZ_BPQO01000001.1"/>
</dbReference>
<dbReference type="SUPFAM" id="SSF52799">
    <property type="entry name" value="(Phosphotyrosine protein) phosphatases II"/>
    <property type="match status" value="1"/>
</dbReference>
<evidence type="ECO:0000256" key="2">
    <source>
        <dbReference type="PIRSR" id="PIRSR605502-1"/>
    </source>
</evidence>
<dbReference type="InterPro" id="IPR036705">
    <property type="entry name" value="Ribosyl_crysJ1_sf"/>
</dbReference>
<feature type="binding site" evidence="2">
    <location>
        <position position="243"/>
    </location>
    <ligand>
        <name>Mg(2+)</name>
        <dbReference type="ChEBI" id="CHEBI:18420"/>
        <label>1</label>
    </ligand>
</feature>
<dbReference type="FunFam" id="3.90.190.10:FF:000157">
    <property type="entry name" value="Protein-tyrosine phosphatase"/>
    <property type="match status" value="1"/>
</dbReference>
<comment type="caution">
    <text evidence="4">The sequence shown here is derived from an EMBL/GenBank/DDBJ whole genome shotgun (WGS) entry which is preliminary data.</text>
</comment>
<dbReference type="SUPFAM" id="SSF101478">
    <property type="entry name" value="ADP-ribosylglycohydrolase"/>
    <property type="match status" value="1"/>
</dbReference>
<dbReference type="Gene3D" id="1.10.4080.10">
    <property type="entry name" value="ADP-ribosylation/Crystallin J1"/>
    <property type="match status" value="1"/>
</dbReference>
<evidence type="ECO:0000313" key="5">
    <source>
        <dbReference type="Proteomes" id="UP001055247"/>
    </source>
</evidence>
<evidence type="ECO:0000259" key="3">
    <source>
        <dbReference type="PROSITE" id="PS50056"/>
    </source>
</evidence>
<keyword evidence="1" id="KW-0378">Hydrolase</keyword>
<dbReference type="InterPro" id="IPR005502">
    <property type="entry name" value="Ribosyl_crysJ1"/>
</dbReference>
<dbReference type="Proteomes" id="UP001055247">
    <property type="component" value="Unassembled WGS sequence"/>
</dbReference>
<dbReference type="Gene3D" id="3.90.190.10">
    <property type="entry name" value="Protein tyrosine phosphatase superfamily"/>
    <property type="match status" value="1"/>
</dbReference>
<comment type="cofactor">
    <cofactor evidence="2">
        <name>Mg(2+)</name>
        <dbReference type="ChEBI" id="CHEBI:18420"/>
    </cofactor>
    <text evidence="2">Binds 2 magnesium ions per subunit.</text>
</comment>
<reference evidence="4" key="2">
    <citation type="submission" date="2021-08" db="EMBL/GenBank/DDBJ databases">
        <authorList>
            <person name="Tani A."/>
            <person name="Ola A."/>
            <person name="Ogura Y."/>
            <person name="Katsura K."/>
            <person name="Hayashi T."/>
        </authorList>
    </citation>
    <scope>NUCLEOTIDE SEQUENCE</scope>
    <source>
        <strain evidence="4">DSM 16372</strain>
    </source>
</reference>
<dbReference type="InterPro" id="IPR000387">
    <property type="entry name" value="Tyr_Pase_dom"/>
</dbReference>
<organism evidence="4 5">
    <name type="scientific">Methylobacterium hispanicum</name>
    <dbReference type="NCBI Taxonomy" id="270350"/>
    <lineage>
        <taxon>Bacteria</taxon>
        <taxon>Pseudomonadati</taxon>
        <taxon>Pseudomonadota</taxon>
        <taxon>Alphaproteobacteria</taxon>
        <taxon>Hyphomicrobiales</taxon>
        <taxon>Methylobacteriaceae</taxon>
        <taxon>Methylobacterium</taxon>
    </lineage>
</organism>
<dbReference type="Pfam" id="PF03747">
    <property type="entry name" value="ADP_ribosyl_GH"/>
    <property type="match status" value="1"/>
</dbReference>
<dbReference type="PANTHER" id="PTHR16222:SF12">
    <property type="entry name" value="ADP-RIBOSYLGLYCOHYDROLASE-RELATED"/>
    <property type="match status" value="1"/>
</dbReference>
<dbReference type="InterPro" id="IPR029021">
    <property type="entry name" value="Prot-tyrosine_phosphatase-like"/>
</dbReference>
<gene>
    <name evidence="4" type="ORF">BHAOGJBA_0409</name>
</gene>
<feature type="binding site" evidence="2">
    <location>
        <position position="242"/>
    </location>
    <ligand>
        <name>Mg(2+)</name>
        <dbReference type="ChEBI" id="CHEBI:18420"/>
        <label>1</label>
    </ligand>
</feature>
<feature type="binding site" evidence="2">
    <location>
        <position position="436"/>
    </location>
    <ligand>
        <name>Mg(2+)</name>
        <dbReference type="ChEBI" id="CHEBI:18420"/>
        <label>1</label>
    </ligand>
</feature>
<name>A0AAV4ZFM3_9HYPH</name>
<keyword evidence="2" id="KW-0479">Metal-binding</keyword>
<reference evidence="4" key="1">
    <citation type="journal article" date="2016" name="Front. Microbiol.">
        <title>Genome Sequence of the Piezophilic, Mesophilic Sulfate-Reducing Bacterium Desulfovibrio indicus J2T.</title>
        <authorList>
            <person name="Cao J."/>
            <person name="Maignien L."/>
            <person name="Shao Z."/>
            <person name="Alain K."/>
            <person name="Jebbar M."/>
        </authorList>
    </citation>
    <scope>NUCLEOTIDE SEQUENCE</scope>
    <source>
        <strain evidence="4">DSM 16372</strain>
    </source>
</reference>